<dbReference type="SMART" id="SM00530">
    <property type="entry name" value="HTH_XRE"/>
    <property type="match status" value="1"/>
</dbReference>
<dbReference type="InterPro" id="IPR010982">
    <property type="entry name" value="Lambda_DNA-bd_dom_sf"/>
</dbReference>
<name>A0ABZ3J728_SPOA4</name>
<dbReference type="RefSeq" id="WP_093797876.1">
    <property type="nucleotide sequence ID" value="NZ_CP155571.1"/>
</dbReference>
<dbReference type="CDD" id="cd00093">
    <property type="entry name" value="HTH_XRE"/>
    <property type="match status" value="1"/>
</dbReference>
<organism evidence="3 4">
    <name type="scientific">Sporomusa acidovorans (strain ATCC 49682 / DSM 3132 / Mol)</name>
    <dbReference type="NCBI Taxonomy" id="1123286"/>
    <lineage>
        <taxon>Bacteria</taxon>
        <taxon>Bacillati</taxon>
        <taxon>Bacillota</taxon>
        <taxon>Negativicutes</taxon>
        <taxon>Selenomonadales</taxon>
        <taxon>Sporomusaceae</taxon>
        <taxon>Sporomusa</taxon>
    </lineage>
</organism>
<dbReference type="EMBL" id="CP155571">
    <property type="protein sequence ID" value="XFO73980.1"/>
    <property type="molecule type" value="Genomic_DNA"/>
</dbReference>
<dbReference type="Proteomes" id="UP000216052">
    <property type="component" value="Chromosome"/>
</dbReference>
<feature type="domain" description="HTH cro/C1-type" evidence="2">
    <location>
        <begin position="8"/>
        <end position="62"/>
    </location>
</feature>
<reference evidence="3" key="1">
    <citation type="submission" date="2024-05" db="EMBL/GenBank/DDBJ databases">
        <title>Isolation and characterization of Sporomusa carbonis sp. nov., a carboxydotrophic hydrogenogen in the genus of Sporomusa isolated from a charcoal burning pile.</title>
        <authorList>
            <person name="Boeer T."/>
            <person name="Rosenbaum F."/>
            <person name="Eysell L."/>
            <person name="Mueller V."/>
            <person name="Daniel R."/>
            <person name="Poehlein A."/>
        </authorList>
    </citation>
    <scope>NUCLEOTIDE SEQUENCE [LARGE SCALE GENOMIC DNA]</scope>
    <source>
        <strain evidence="3">DSM 3132</strain>
    </source>
</reference>
<dbReference type="InterPro" id="IPR001387">
    <property type="entry name" value="Cro/C1-type_HTH"/>
</dbReference>
<dbReference type="SUPFAM" id="SSF47413">
    <property type="entry name" value="lambda repressor-like DNA-binding domains"/>
    <property type="match status" value="1"/>
</dbReference>
<evidence type="ECO:0000313" key="3">
    <source>
        <dbReference type="EMBL" id="XFO73980.1"/>
    </source>
</evidence>
<keyword evidence="1" id="KW-0238">DNA-binding</keyword>
<dbReference type="PROSITE" id="PS50943">
    <property type="entry name" value="HTH_CROC1"/>
    <property type="match status" value="1"/>
</dbReference>
<dbReference type="PANTHER" id="PTHR46558">
    <property type="entry name" value="TRACRIPTIONAL REGULATORY PROTEIN-RELATED-RELATED"/>
    <property type="match status" value="1"/>
</dbReference>
<evidence type="ECO:0000313" key="4">
    <source>
        <dbReference type="Proteomes" id="UP000216052"/>
    </source>
</evidence>
<dbReference type="Gene3D" id="1.10.260.40">
    <property type="entry name" value="lambda repressor-like DNA-binding domains"/>
    <property type="match status" value="1"/>
</dbReference>
<accession>A0ABZ3J728</accession>
<evidence type="ECO:0000256" key="1">
    <source>
        <dbReference type="ARBA" id="ARBA00023125"/>
    </source>
</evidence>
<evidence type="ECO:0000259" key="2">
    <source>
        <dbReference type="PROSITE" id="PS50943"/>
    </source>
</evidence>
<dbReference type="Pfam" id="PF01381">
    <property type="entry name" value="HTH_3"/>
    <property type="match status" value="1"/>
</dbReference>
<protein>
    <submittedName>
        <fullName evidence="3">HTH-type transcriptional regulator SinR</fullName>
    </submittedName>
</protein>
<sequence>MPSIGKILREKRKEKGYTQQELADKANLSRSYIADIEGERYTPSLNTIIKVARYLDLDLNFLQVIDGNTSSKNEGELD</sequence>
<dbReference type="PANTHER" id="PTHR46558:SF11">
    <property type="entry name" value="HTH-TYPE TRANSCRIPTIONAL REGULATOR XRE"/>
    <property type="match status" value="1"/>
</dbReference>
<proteinExistence type="predicted"/>
<keyword evidence="4" id="KW-1185">Reference proteome</keyword>
<gene>
    <name evidence="3" type="primary">sinR</name>
    <name evidence="3" type="ORF">SPACI_040880</name>
</gene>